<dbReference type="Pfam" id="PF02574">
    <property type="entry name" value="S-methyl_trans"/>
    <property type="match status" value="1"/>
</dbReference>
<feature type="domain" description="Hcy-binding" evidence="4">
    <location>
        <begin position="1"/>
        <end position="299"/>
    </location>
</feature>
<evidence type="ECO:0000256" key="1">
    <source>
        <dbReference type="ARBA" id="ARBA00022603"/>
    </source>
</evidence>
<evidence type="ECO:0000313" key="5">
    <source>
        <dbReference type="EMBL" id="GAA5033168.1"/>
    </source>
</evidence>
<sequence length="299" mass="31038">MVTDGGLETDLIFNHGVDLPEFAAYPLLADGTGRALLTAYYEAYARIADRAGAGLLLEAPTWRANPDWGARLGHSADDLRRANSDAVGLLRSLASRYAAELGLRDVVVSGTVGPRGDGYRSAGSPSPDEAAAYHAAQVSAFAEAGADLVAAYTLTTPGEAIGVVRAAREHGIPVAISFTVEVDGRLPDGTGLADAVEQVDAQAAPDHYLVNCAHPEHVLAGLPGPGEGADWRTRVLGVRYNASTRSHAELDEAEDLDAGDLDRIADGHTRVASRLPGLTVVGGCCGTDASHVARLWGVG</sequence>
<proteinExistence type="predicted"/>
<dbReference type="PANTHER" id="PTHR11103:SF18">
    <property type="entry name" value="SLR1189 PROTEIN"/>
    <property type="match status" value="1"/>
</dbReference>
<keyword evidence="2 3" id="KW-0808">Transferase</keyword>
<name>A0ABP9JKW4_9MICO</name>
<accession>A0ABP9JKW4</accession>
<protein>
    <submittedName>
        <fullName evidence="5">Homocysteine S-methyltransferase family protein</fullName>
    </submittedName>
</protein>
<reference evidence="6" key="1">
    <citation type="journal article" date="2019" name="Int. J. Syst. Evol. Microbiol.">
        <title>The Global Catalogue of Microorganisms (GCM) 10K type strain sequencing project: providing services to taxonomists for standard genome sequencing and annotation.</title>
        <authorList>
            <consortium name="The Broad Institute Genomics Platform"/>
            <consortium name="The Broad Institute Genome Sequencing Center for Infectious Disease"/>
            <person name="Wu L."/>
            <person name="Ma J."/>
        </authorList>
    </citation>
    <scope>NUCLEOTIDE SEQUENCE [LARGE SCALE GENOMIC DNA]</scope>
    <source>
        <strain evidence="6">JCM 17687</strain>
    </source>
</reference>
<keyword evidence="3" id="KW-0862">Zinc</keyword>
<evidence type="ECO:0000256" key="2">
    <source>
        <dbReference type="ARBA" id="ARBA00022679"/>
    </source>
</evidence>
<dbReference type="InterPro" id="IPR003726">
    <property type="entry name" value="HCY_dom"/>
</dbReference>
<organism evidence="5 6">
    <name type="scientific">Terrabacter aeriphilus</name>
    <dbReference type="NCBI Taxonomy" id="515662"/>
    <lineage>
        <taxon>Bacteria</taxon>
        <taxon>Bacillati</taxon>
        <taxon>Actinomycetota</taxon>
        <taxon>Actinomycetes</taxon>
        <taxon>Micrococcales</taxon>
        <taxon>Intrasporangiaceae</taxon>
        <taxon>Terrabacter</taxon>
    </lineage>
</organism>
<comment type="cofactor">
    <cofactor evidence="3">
        <name>Zn(2+)</name>
        <dbReference type="ChEBI" id="CHEBI:29105"/>
    </cofactor>
</comment>
<comment type="caution">
    <text evidence="5">The sequence shown here is derived from an EMBL/GenBank/DDBJ whole genome shotgun (WGS) entry which is preliminary data.</text>
</comment>
<keyword evidence="6" id="KW-1185">Reference proteome</keyword>
<dbReference type="RefSeq" id="WP_345508588.1">
    <property type="nucleotide sequence ID" value="NZ_BAABIW010000020.1"/>
</dbReference>
<dbReference type="EMBL" id="BAABIW010000020">
    <property type="protein sequence ID" value="GAA5033168.1"/>
    <property type="molecule type" value="Genomic_DNA"/>
</dbReference>
<keyword evidence="1 3" id="KW-0489">Methyltransferase</keyword>
<dbReference type="Proteomes" id="UP001500427">
    <property type="component" value="Unassembled WGS sequence"/>
</dbReference>
<dbReference type="InterPro" id="IPR036589">
    <property type="entry name" value="HCY_dom_sf"/>
</dbReference>
<gene>
    <name evidence="5" type="ORF">GCM10023258_32840</name>
</gene>
<evidence type="ECO:0000256" key="3">
    <source>
        <dbReference type="PROSITE-ProRule" id="PRU00333"/>
    </source>
</evidence>
<feature type="binding site" evidence="3">
    <location>
        <position position="284"/>
    </location>
    <ligand>
        <name>Zn(2+)</name>
        <dbReference type="ChEBI" id="CHEBI:29105"/>
    </ligand>
</feature>
<dbReference type="SUPFAM" id="SSF82282">
    <property type="entry name" value="Homocysteine S-methyltransferase"/>
    <property type="match status" value="1"/>
</dbReference>
<keyword evidence="3" id="KW-0479">Metal-binding</keyword>
<dbReference type="Gene3D" id="3.20.20.330">
    <property type="entry name" value="Homocysteine-binding-like domain"/>
    <property type="match status" value="1"/>
</dbReference>
<feature type="binding site" evidence="3">
    <location>
        <position position="285"/>
    </location>
    <ligand>
        <name>Zn(2+)</name>
        <dbReference type="ChEBI" id="CHEBI:29105"/>
    </ligand>
</feature>
<dbReference type="PANTHER" id="PTHR11103">
    <property type="entry name" value="SLR1189 PROTEIN"/>
    <property type="match status" value="1"/>
</dbReference>
<evidence type="ECO:0000313" key="6">
    <source>
        <dbReference type="Proteomes" id="UP001500427"/>
    </source>
</evidence>
<dbReference type="PROSITE" id="PS50970">
    <property type="entry name" value="HCY"/>
    <property type="match status" value="1"/>
</dbReference>
<evidence type="ECO:0000259" key="4">
    <source>
        <dbReference type="PROSITE" id="PS50970"/>
    </source>
</evidence>
<feature type="binding site" evidence="3">
    <location>
        <position position="212"/>
    </location>
    <ligand>
        <name>Zn(2+)</name>
        <dbReference type="ChEBI" id="CHEBI:29105"/>
    </ligand>
</feature>